<sequence length="70" mass="8228">MKNHNKDLEHKVSNSQHTKLMEEFNKDRFIIELGCTLTGSDIKFVKESNNYQGKDCVPFTLLKDIFPIWL</sequence>
<dbReference type="AlphaFoldDB" id="A0A9P5S7M0"/>
<accession>A0A9P5S7M0</accession>
<feature type="non-terminal residue" evidence="1">
    <location>
        <position position="70"/>
    </location>
</feature>
<comment type="caution">
    <text evidence="1">The sequence shown here is derived from an EMBL/GenBank/DDBJ whole genome shotgun (WGS) entry which is preliminary data.</text>
</comment>
<dbReference type="EMBL" id="JAAAUY010003186">
    <property type="protein sequence ID" value="KAF9307942.1"/>
    <property type="molecule type" value="Genomic_DNA"/>
</dbReference>
<name>A0A9P5S7M0_9FUNG</name>
<reference evidence="1" key="1">
    <citation type="journal article" date="2020" name="Fungal Divers.">
        <title>Resolving the Mortierellaceae phylogeny through synthesis of multi-gene phylogenetics and phylogenomics.</title>
        <authorList>
            <person name="Vandepol N."/>
            <person name="Liber J."/>
            <person name="Desiro A."/>
            <person name="Na H."/>
            <person name="Kennedy M."/>
            <person name="Barry K."/>
            <person name="Grigoriev I.V."/>
            <person name="Miller A.N."/>
            <person name="O'Donnell K."/>
            <person name="Stajich J.E."/>
            <person name="Bonito G."/>
        </authorList>
    </citation>
    <scope>NUCLEOTIDE SEQUENCE</scope>
    <source>
        <strain evidence="1">NVP1</strain>
    </source>
</reference>
<keyword evidence="2" id="KW-1185">Reference proteome</keyword>
<evidence type="ECO:0000313" key="1">
    <source>
        <dbReference type="EMBL" id="KAF9307942.1"/>
    </source>
</evidence>
<dbReference type="Proteomes" id="UP000696485">
    <property type="component" value="Unassembled WGS sequence"/>
</dbReference>
<organism evidence="1 2">
    <name type="scientific">Podila minutissima</name>
    <dbReference type="NCBI Taxonomy" id="64525"/>
    <lineage>
        <taxon>Eukaryota</taxon>
        <taxon>Fungi</taxon>
        <taxon>Fungi incertae sedis</taxon>
        <taxon>Mucoromycota</taxon>
        <taxon>Mortierellomycotina</taxon>
        <taxon>Mortierellomycetes</taxon>
        <taxon>Mortierellales</taxon>
        <taxon>Mortierellaceae</taxon>
        <taxon>Podila</taxon>
    </lineage>
</organism>
<protein>
    <submittedName>
        <fullName evidence="1">Uncharacterized protein</fullName>
    </submittedName>
</protein>
<gene>
    <name evidence="1" type="ORF">BG006_005628</name>
</gene>
<proteinExistence type="predicted"/>
<evidence type="ECO:0000313" key="2">
    <source>
        <dbReference type="Proteomes" id="UP000696485"/>
    </source>
</evidence>